<protein>
    <submittedName>
        <fullName evidence="1">Uncharacterized protein</fullName>
    </submittedName>
</protein>
<evidence type="ECO:0000313" key="1">
    <source>
        <dbReference type="EMBL" id="GCL37545.1"/>
    </source>
</evidence>
<organism evidence="1 2">
    <name type="scientific">Sphaerospermopsis reniformis</name>
    <dbReference type="NCBI Taxonomy" id="531300"/>
    <lineage>
        <taxon>Bacteria</taxon>
        <taxon>Bacillati</taxon>
        <taxon>Cyanobacteriota</taxon>
        <taxon>Cyanophyceae</taxon>
        <taxon>Nostocales</taxon>
        <taxon>Aphanizomenonaceae</taxon>
        <taxon>Sphaerospermopsis</taxon>
    </lineage>
</organism>
<dbReference type="EMBL" id="BJCE01000083">
    <property type="protein sequence ID" value="GCL37545.1"/>
    <property type="molecule type" value="Genomic_DNA"/>
</dbReference>
<gene>
    <name evidence="1" type="ORF">SR1949_26560</name>
</gene>
<dbReference type="AlphaFoldDB" id="A0A479ZY03"/>
<dbReference type="Proteomes" id="UP000300142">
    <property type="component" value="Unassembled WGS sequence"/>
</dbReference>
<sequence>MIDLAFIEQSYIDVATTAVLRETGSSAALFKRLVTKGAESM</sequence>
<reference evidence="2" key="1">
    <citation type="submission" date="2019-02" db="EMBL/GenBank/DDBJ databases">
        <title>Draft genome sequence of Sphaerospermopsis reniformis NIES-1949.</title>
        <authorList>
            <person name="Yamaguchi H."/>
            <person name="Suzuki S."/>
            <person name="Kawachi M."/>
        </authorList>
    </citation>
    <scope>NUCLEOTIDE SEQUENCE [LARGE SCALE GENOMIC DNA]</scope>
    <source>
        <strain evidence="2">NIES-1949</strain>
    </source>
</reference>
<name>A0A479ZY03_9CYAN</name>
<comment type="caution">
    <text evidence="1">The sequence shown here is derived from an EMBL/GenBank/DDBJ whole genome shotgun (WGS) entry which is preliminary data.</text>
</comment>
<proteinExistence type="predicted"/>
<evidence type="ECO:0000313" key="2">
    <source>
        <dbReference type="Proteomes" id="UP000300142"/>
    </source>
</evidence>
<accession>A0A479ZY03</accession>
<keyword evidence="2" id="KW-1185">Reference proteome</keyword>